<sequence length="136" mass="14675">MVNMLIVPAQKRRDDSSLSAEGSVLHLSRTLISGSCAEAGGLSSLRTFRVVMANASTVLRFNRCVALLYHLNRAFSTFWNGAPSFRPVEKACPGCKFNRELPVARDGTSQTQTQTGSESFDSAPPLNGVIEGLRNG</sequence>
<dbReference type="GeneID" id="18915120"/>
<keyword evidence="3" id="KW-1185">Reference proteome</keyword>
<gene>
    <name evidence="2" type="ORF">PHACADRAFT_251097</name>
</gene>
<evidence type="ECO:0000313" key="2">
    <source>
        <dbReference type="EMBL" id="EKM57437.1"/>
    </source>
</evidence>
<name>K5X3Q6_PHACS</name>
<dbReference type="KEGG" id="pco:PHACADRAFT_251097"/>
<dbReference type="Proteomes" id="UP000008370">
    <property type="component" value="Unassembled WGS sequence"/>
</dbReference>
<feature type="non-terminal residue" evidence="2">
    <location>
        <position position="136"/>
    </location>
</feature>
<protein>
    <submittedName>
        <fullName evidence="2">Uncharacterized protein</fullName>
    </submittedName>
</protein>
<evidence type="ECO:0000256" key="1">
    <source>
        <dbReference type="SAM" id="MobiDB-lite"/>
    </source>
</evidence>
<dbReference type="EMBL" id="JH930470">
    <property type="protein sequence ID" value="EKM57437.1"/>
    <property type="molecule type" value="Genomic_DNA"/>
</dbReference>
<dbReference type="AlphaFoldDB" id="K5X3Q6"/>
<dbReference type="InParanoid" id="K5X3Q6"/>
<feature type="compositionally biased region" description="Low complexity" evidence="1">
    <location>
        <begin position="107"/>
        <end position="117"/>
    </location>
</feature>
<feature type="region of interest" description="Disordered" evidence="1">
    <location>
        <begin position="103"/>
        <end position="127"/>
    </location>
</feature>
<reference evidence="2 3" key="1">
    <citation type="journal article" date="2012" name="BMC Genomics">
        <title>Comparative genomics of the white-rot fungi, Phanerochaete carnosa and P. chrysosporium, to elucidate the genetic basis of the distinct wood types they colonize.</title>
        <authorList>
            <person name="Suzuki H."/>
            <person name="MacDonald J."/>
            <person name="Syed K."/>
            <person name="Salamov A."/>
            <person name="Hori C."/>
            <person name="Aerts A."/>
            <person name="Henrissat B."/>
            <person name="Wiebenga A."/>
            <person name="vanKuyk P.A."/>
            <person name="Barry K."/>
            <person name="Lindquist E."/>
            <person name="LaButti K."/>
            <person name="Lapidus A."/>
            <person name="Lucas S."/>
            <person name="Coutinho P."/>
            <person name="Gong Y."/>
            <person name="Samejima M."/>
            <person name="Mahadevan R."/>
            <person name="Abou-Zaid M."/>
            <person name="de Vries R.P."/>
            <person name="Igarashi K."/>
            <person name="Yadav J.S."/>
            <person name="Grigoriev I.V."/>
            <person name="Master E.R."/>
        </authorList>
    </citation>
    <scope>NUCLEOTIDE SEQUENCE [LARGE SCALE GENOMIC DNA]</scope>
    <source>
        <strain evidence="2 3">HHB-10118-sp</strain>
    </source>
</reference>
<proteinExistence type="predicted"/>
<dbReference type="RefSeq" id="XP_007392791.1">
    <property type="nucleotide sequence ID" value="XM_007392729.1"/>
</dbReference>
<evidence type="ECO:0000313" key="3">
    <source>
        <dbReference type="Proteomes" id="UP000008370"/>
    </source>
</evidence>
<accession>K5X3Q6</accession>
<organism evidence="2 3">
    <name type="scientific">Phanerochaete carnosa (strain HHB-10118-sp)</name>
    <name type="common">White-rot fungus</name>
    <name type="synonym">Peniophora carnosa</name>
    <dbReference type="NCBI Taxonomy" id="650164"/>
    <lineage>
        <taxon>Eukaryota</taxon>
        <taxon>Fungi</taxon>
        <taxon>Dikarya</taxon>
        <taxon>Basidiomycota</taxon>
        <taxon>Agaricomycotina</taxon>
        <taxon>Agaricomycetes</taxon>
        <taxon>Polyporales</taxon>
        <taxon>Phanerochaetaceae</taxon>
        <taxon>Phanerochaete</taxon>
    </lineage>
</organism>
<dbReference type="HOGENOM" id="CLU_1890757_0_0_1"/>